<feature type="compositionally biased region" description="Polar residues" evidence="1">
    <location>
        <begin position="127"/>
        <end position="139"/>
    </location>
</feature>
<feature type="compositionally biased region" description="Low complexity" evidence="1">
    <location>
        <begin position="115"/>
        <end position="126"/>
    </location>
</feature>
<evidence type="ECO:0000256" key="1">
    <source>
        <dbReference type="SAM" id="MobiDB-lite"/>
    </source>
</evidence>
<protein>
    <submittedName>
        <fullName evidence="2">Expressed protein</fullName>
    </submittedName>
</protein>
<dbReference type="eggNOG" id="ENOG502SD38">
    <property type="taxonomic scope" value="Eukaryota"/>
</dbReference>
<accession>E1ZDA1</accession>
<sequence length="344" mass="36555">MQGSQGPTEVLGCGLGQSDDCELGAEVLAALRFAAWPAPPPQTTERRRLPAPASTASHSHTSGCDAATDSDCEGGEHRPRKVRVVSAGSAPGVLTRRTYTWRGVTSRRAEKQQRQLDAQQQQQQQQACSPTHSSGSADTTCEPATQQLPAAATLQPRLQHPACSPVPSSAAASGFGNKEGHRAFAALTTWLRMNLHQPRTAKKAVQFVGRQDSASGRWSFVLNPVLSWADVSPDTRQRLHHLPAEALHAFCSKYPRRPAADWRLKTQQYKPAGSSRTHLVQLEDLVLGLHAVYLQHEHGAEAAALLGVGCASVAASLAAPTSPTAEGPATPDLASCGTSTLRLA</sequence>
<evidence type="ECO:0000313" key="2">
    <source>
        <dbReference type="EMBL" id="EFN56185.1"/>
    </source>
</evidence>
<proteinExistence type="predicted"/>
<name>E1ZDA1_CHLVA</name>
<feature type="region of interest" description="Disordered" evidence="1">
    <location>
        <begin position="320"/>
        <end position="344"/>
    </location>
</feature>
<dbReference type="InParanoid" id="E1ZDA1"/>
<feature type="region of interest" description="Disordered" evidence="1">
    <location>
        <begin position="36"/>
        <end position="142"/>
    </location>
</feature>
<dbReference type="KEGG" id="cvr:CHLNCDRAFT_144913"/>
<keyword evidence="3" id="KW-1185">Reference proteome</keyword>
<dbReference type="OrthoDB" id="545233at2759"/>
<dbReference type="RefSeq" id="XP_005848287.1">
    <property type="nucleotide sequence ID" value="XM_005848225.1"/>
</dbReference>
<evidence type="ECO:0000313" key="3">
    <source>
        <dbReference type="Proteomes" id="UP000008141"/>
    </source>
</evidence>
<feature type="compositionally biased region" description="Low complexity" evidence="1">
    <location>
        <begin position="50"/>
        <end position="62"/>
    </location>
</feature>
<dbReference type="EMBL" id="GL433842">
    <property type="protein sequence ID" value="EFN56185.1"/>
    <property type="molecule type" value="Genomic_DNA"/>
</dbReference>
<dbReference type="AlphaFoldDB" id="E1ZDA1"/>
<dbReference type="Proteomes" id="UP000008141">
    <property type="component" value="Unassembled WGS sequence"/>
</dbReference>
<reference evidence="2 3" key="1">
    <citation type="journal article" date="2010" name="Plant Cell">
        <title>The Chlorella variabilis NC64A genome reveals adaptation to photosymbiosis, coevolution with viruses, and cryptic sex.</title>
        <authorList>
            <person name="Blanc G."/>
            <person name="Duncan G."/>
            <person name="Agarkova I."/>
            <person name="Borodovsky M."/>
            <person name="Gurnon J."/>
            <person name="Kuo A."/>
            <person name="Lindquist E."/>
            <person name="Lucas S."/>
            <person name="Pangilinan J."/>
            <person name="Polle J."/>
            <person name="Salamov A."/>
            <person name="Terry A."/>
            <person name="Yamada T."/>
            <person name="Dunigan D.D."/>
            <person name="Grigoriev I.V."/>
            <person name="Claverie J.M."/>
            <person name="Van Etten J.L."/>
        </authorList>
    </citation>
    <scope>NUCLEOTIDE SEQUENCE [LARGE SCALE GENOMIC DNA]</scope>
    <source>
        <strain evidence="2 3">NC64A</strain>
    </source>
</reference>
<gene>
    <name evidence="2" type="ORF">CHLNCDRAFT_144913</name>
</gene>
<dbReference type="GeneID" id="17355539"/>
<organism evidence="3">
    <name type="scientific">Chlorella variabilis</name>
    <name type="common">Green alga</name>
    <dbReference type="NCBI Taxonomy" id="554065"/>
    <lineage>
        <taxon>Eukaryota</taxon>
        <taxon>Viridiplantae</taxon>
        <taxon>Chlorophyta</taxon>
        <taxon>core chlorophytes</taxon>
        <taxon>Trebouxiophyceae</taxon>
        <taxon>Chlorellales</taxon>
        <taxon>Chlorellaceae</taxon>
        <taxon>Chlorella clade</taxon>
        <taxon>Chlorella</taxon>
    </lineage>
</organism>